<dbReference type="Pfam" id="PF02613">
    <property type="entry name" value="Nitrate_red_del"/>
    <property type="match status" value="1"/>
</dbReference>
<keyword evidence="1" id="KW-0534">Nitrate assimilation</keyword>
<dbReference type="Proteomes" id="UP000288405">
    <property type="component" value="Unassembled WGS sequence"/>
</dbReference>
<dbReference type="OrthoDB" id="8478585at2"/>
<dbReference type="Gene3D" id="1.10.3480.10">
    <property type="entry name" value="TorD-like"/>
    <property type="match status" value="1"/>
</dbReference>
<dbReference type="GO" id="GO:0051131">
    <property type="term" value="P:chaperone-mediated protein complex assembly"/>
    <property type="evidence" value="ECO:0007669"/>
    <property type="project" value="InterPro"/>
</dbReference>
<gene>
    <name evidence="2" type="primary">narJ</name>
    <name evidence="2" type="ORF">CWE11_00750</name>
</gene>
<dbReference type="EMBL" id="PIPM01000001">
    <property type="protein sequence ID" value="RUO36381.1"/>
    <property type="molecule type" value="Genomic_DNA"/>
</dbReference>
<dbReference type="InterPro" id="IPR003765">
    <property type="entry name" value="NO3_reductase_chaperone_NarJ"/>
</dbReference>
<protein>
    <submittedName>
        <fullName evidence="2">Nitrate reductase molybdenum cofactor assembly chaperone</fullName>
    </submittedName>
</protein>
<dbReference type="RefSeq" id="WP_126775694.1">
    <property type="nucleotide sequence ID" value="NZ_PIPM01000001.1"/>
</dbReference>
<dbReference type="InterPro" id="IPR020945">
    <property type="entry name" value="DMSO/NO3_reduct_chaperone"/>
</dbReference>
<name>A0A432WRJ2_9GAMM</name>
<dbReference type="GO" id="GO:0051082">
    <property type="term" value="F:unfolded protein binding"/>
    <property type="evidence" value="ECO:0007669"/>
    <property type="project" value="InterPro"/>
</dbReference>
<dbReference type="GO" id="GO:0016530">
    <property type="term" value="F:metallochaperone activity"/>
    <property type="evidence" value="ECO:0007669"/>
    <property type="project" value="TreeGrafter"/>
</dbReference>
<reference evidence="2 3" key="1">
    <citation type="journal article" date="2011" name="Front. Microbiol.">
        <title>Genomic signatures of strain selection and enhancement in Bacillus atrophaeus var. globigii, a historical biowarfare simulant.</title>
        <authorList>
            <person name="Gibbons H.S."/>
            <person name="Broomall S.M."/>
            <person name="McNew L.A."/>
            <person name="Daligault H."/>
            <person name="Chapman C."/>
            <person name="Bruce D."/>
            <person name="Karavis M."/>
            <person name="Krepps M."/>
            <person name="McGregor P.A."/>
            <person name="Hong C."/>
            <person name="Park K.H."/>
            <person name="Akmal A."/>
            <person name="Feldman A."/>
            <person name="Lin J.S."/>
            <person name="Chang W.E."/>
            <person name="Higgs B.W."/>
            <person name="Demirev P."/>
            <person name="Lindquist J."/>
            <person name="Liem A."/>
            <person name="Fochler E."/>
            <person name="Read T.D."/>
            <person name="Tapia R."/>
            <person name="Johnson S."/>
            <person name="Bishop-Lilly K.A."/>
            <person name="Detter C."/>
            <person name="Han C."/>
            <person name="Sozhamannan S."/>
            <person name="Rosenzweig C.N."/>
            <person name="Skowronski E.W."/>
        </authorList>
    </citation>
    <scope>NUCLEOTIDE SEQUENCE [LARGE SCALE GENOMIC DNA]</scope>
    <source>
        <strain evidence="2 3">GYP-17</strain>
    </source>
</reference>
<sequence length="247" mass="27645">MQILHALSFLLDYPTAGVIEANRDLQKIISESALPGEDKNALSDFLMQRCSGDLMEWQAEYDSLFERGRALSLLLFEHVHGESRDRGQAMVNLLKQYREAGLEIGVRELPDYIPLYLEFLATQGDENAELGLQEVAHILALLAARLEQRDSNYASIFRALLAMSGVSIDLEDVREQIINEQRDDTKEALDKVWEEEMVTFGPDATADGCASAVNKPSEGQRKDQLVPISWADFKDVGQGDVQRGNES</sequence>
<evidence type="ECO:0000256" key="1">
    <source>
        <dbReference type="ARBA" id="ARBA00023063"/>
    </source>
</evidence>
<dbReference type="NCBIfam" id="TIGR00684">
    <property type="entry name" value="narJ"/>
    <property type="match status" value="1"/>
</dbReference>
<dbReference type="PANTHER" id="PTHR43680:SF2">
    <property type="entry name" value="NITRATE REDUCTASE MOLYBDENUM COFACTOR ASSEMBLY CHAPERONE NARJ"/>
    <property type="match status" value="1"/>
</dbReference>
<dbReference type="AlphaFoldDB" id="A0A432WRJ2"/>
<dbReference type="SUPFAM" id="SSF89155">
    <property type="entry name" value="TorD-like"/>
    <property type="match status" value="1"/>
</dbReference>
<dbReference type="PANTHER" id="PTHR43680">
    <property type="entry name" value="NITRATE REDUCTASE MOLYBDENUM COFACTOR ASSEMBLY CHAPERONE"/>
    <property type="match status" value="1"/>
</dbReference>
<accession>A0A432WRJ2</accession>
<comment type="caution">
    <text evidence="2">The sequence shown here is derived from an EMBL/GenBank/DDBJ whole genome shotgun (WGS) entry which is preliminary data.</text>
</comment>
<keyword evidence="3" id="KW-1185">Reference proteome</keyword>
<organism evidence="2 3">
    <name type="scientific">Aliidiomarina sanyensis</name>
    <dbReference type="NCBI Taxonomy" id="1249555"/>
    <lineage>
        <taxon>Bacteria</taxon>
        <taxon>Pseudomonadati</taxon>
        <taxon>Pseudomonadota</taxon>
        <taxon>Gammaproteobacteria</taxon>
        <taxon>Alteromonadales</taxon>
        <taxon>Idiomarinaceae</taxon>
        <taxon>Aliidiomarina</taxon>
    </lineage>
</organism>
<evidence type="ECO:0000313" key="2">
    <source>
        <dbReference type="EMBL" id="RUO36381.1"/>
    </source>
</evidence>
<dbReference type="InterPro" id="IPR036411">
    <property type="entry name" value="TorD-like_sf"/>
</dbReference>
<proteinExistence type="predicted"/>
<evidence type="ECO:0000313" key="3">
    <source>
        <dbReference type="Proteomes" id="UP000288405"/>
    </source>
</evidence>
<dbReference type="GO" id="GO:0042128">
    <property type="term" value="P:nitrate assimilation"/>
    <property type="evidence" value="ECO:0007669"/>
    <property type="project" value="UniProtKB-KW"/>
</dbReference>